<organism evidence="1 2">
    <name type="scientific">Streptococcus anginosus</name>
    <dbReference type="NCBI Taxonomy" id="1328"/>
    <lineage>
        <taxon>Bacteria</taxon>
        <taxon>Bacillati</taxon>
        <taxon>Bacillota</taxon>
        <taxon>Bacilli</taxon>
        <taxon>Lactobacillales</taxon>
        <taxon>Streptococcaceae</taxon>
        <taxon>Streptococcus</taxon>
        <taxon>Streptococcus anginosus group</taxon>
    </lineage>
</organism>
<comment type="caution">
    <text evidence="1">The sequence shown here is derived from an EMBL/GenBank/DDBJ whole genome shotgun (WGS) entry which is preliminary data.</text>
</comment>
<dbReference type="EMBL" id="QRWZ01000003">
    <property type="protein sequence ID" value="RGT61675.1"/>
    <property type="molecule type" value="Genomic_DNA"/>
</dbReference>
<name>A0A412PNZ8_STRAP</name>
<dbReference type="Proteomes" id="UP000284046">
    <property type="component" value="Unassembled WGS sequence"/>
</dbReference>
<sequence>MSRNKTRKRAIAKSNKKMRLARERDIERLGLSYTFQEVAKSLRSLSRIAQAVGISMTDFCKANTRK</sequence>
<evidence type="ECO:0000313" key="2">
    <source>
        <dbReference type="Proteomes" id="UP000284046"/>
    </source>
</evidence>
<protein>
    <submittedName>
        <fullName evidence="1">Uncharacterized protein</fullName>
    </submittedName>
</protein>
<dbReference type="RefSeq" id="WP_070241874.1">
    <property type="nucleotide sequence ID" value="NZ_FMKB01000017.1"/>
</dbReference>
<reference evidence="1 2" key="1">
    <citation type="submission" date="2018-08" db="EMBL/GenBank/DDBJ databases">
        <title>A genome reference for cultivated species of the human gut microbiota.</title>
        <authorList>
            <person name="Zou Y."/>
            <person name="Xue W."/>
            <person name="Luo G."/>
        </authorList>
    </citation>
    <scope>NUCLEOTIDE SEQUENCE [LARGE SCALE GENOMIC DNA]</scope>
    <source>
        <strain evidence="1 2">AF18-38</strain>
    </source>
</reference>
<proteinExistence type="predicted"/>
<evidence type="ECO:0000313" key="1">
    <source>
        <dbReference type="EMBL" id="RGT61675.1"/>
    </source>
</evidence>
<gene>
    <name evidence="1" type="ORF">DWX18_03310</name>
</gene>
<accession>A0A412PNZ8</accession>
<dbReference type="AlphaFoldDB" id="A0A412PNZ8"/>